<gene>
    <name evidence="2" type="ORF">E2C01_099231</name>
</gene>
<proteinExistence type="predicted"/>
<feature type="compositionally biased region" description="Polar residues" evidence="1">
    <location>
        <begin position="1"/>
        <end position="14"/>
    </location>
</feature>
<accession>A0A5B7K926</accession>
<organism evidence="2 3">
    <name type="scientific">Portunus trituberculatus</name>
    <name type="common">Swimming crab</name>
    <name type="synonym">Neptunus trituberculatus</name>
    <dbReference type="NCBI Taxonomy" id="210409"/>
    <lineage>
        <taxon>Eukaryota</taxon>
        <taxon>Metazoa</taxon>
        <taxon>Ecdysozoa</taxon>
        <taxon>Arthropoda</taxon>
        <taxon>Crustacea</taxon>
        <taxon>Multicrustacea</taxon>
        <taxon>Malacostraca</taxon>
        <taxon>Eumalacostraca</taxon>
        <taxon>Eucarida</taxon>
        <taxon>Decapoda</taxon>
        <taxon>Pleocyemata</taxon>
        <taxon>Brachyura</taxon>
        <taxon>Eubrachyura</taxon>
        <taxon>Portunoidea</taxon>
        <taxon>Portunidae</taxon>
        <taxon>Portuninae</taxon>
        <taxon>Portunus</taxon>
    </lineage>
</organism>
<reference evidence="2 3" key="1">
    <citation type="submission" date="2019-05" db="EMBL/GenBank/DDBJ databases">
        <title>Another draft genome of Portunus trituberculatus and its Hox gene families provides insights of decapod evolution.</title>
        <authorList>
            <person name="Jeong J.-H."/>
            <person name="Song I."/>
            <person name="Kim S."/>
            <person name="Choi T."/>
            <person name="Kim D."/>
            <person name="Ryu S."/>
            <person name="Kim W."/>
        </authorList>
    </citation>
    <scope>NUCLEOTIDE SEQUENCE [LARGE SCALE GENOMIC DNA]</scope>
    <source>
        <tissue evidence="2">Muscle</tissue>
    </source>
</reference>
<dbReference type="EMBL" id="VSRR010136828">
    <property type="protein sequence ID" value="MPD03590.1"/>
    <property type="molecule type" value="Genomic_DNA"/>
</dbReference>
<evidence type="ECO:0000313" key="3">
    <source>
        <dbReference type="Proteomes" id="UP000324222"/>
    </source>
</evidence>
<dbReference type="AlphaFoldDB" id="A0A5B7K926"/>
<evidence type="ECO:0000256" key="1">
    <source>
        <dbReference type="SAM" id="MobiDB-lite"/>
    </source>
</evidence>
<sequence length="135" mass="14736">MNHCSSHPSTNSHPRVSRCKTPSPPPSCKGRAGQGRTPPRPVYDVTTSPYPLPLSLRHVWPLPSRLLQRVTLRLAHLLPRPLPLLPPVGLRLPGLQRSAAGSLLHRRLQKVLLTSNLPSLPAPGYWLAVLEGGIS</sequence>
<dbReference type="Proteomes" id="UP000324222">
    <property type="component" value="Unassembled WGS sequence"/>
</dbReference>
<feature type="region of interest" description="Disordered" evidence="1">
    <location>
        <begin position="1"/>
        <end position="45"/>
    </location>
</feature>
<keyword evidence="3" id="KW-1185">Reference proteome</keyword>
<protein>
    <submittedName>
        <fullName evidence="2">Uncharacterized protein</fullName>
    </submittedName>
</protein>
<name>A0A5B7K926_PORTR</name>
<evidence type="ECO:0000313" key="2">
    <source>
        <dbReference type="EMBL" id="MPD03590.1"/>
    </source>
</evidence>
<comment type="caution">
    <text evidence="2">The sequence shown here is derived from an EMBL/GenBank/DDBJ whole genome shotgun (WGS) entry which is preliminary data.</text>
</comment>